<reference evidence="4" key="1">
    <citation type="submission" date="2017-11" db="EMBL/GenBank/DDBJ databases">
        <title>Complete Genome Sequence of Kyrpidia sp. Strain EA-1, a thermophilic, hydrogen-oxidizing Bacterium, isolated from the Azores.</title>
        <authorList>
            <person name="Reiner J.E."/>
            <person name="Lapp C.J."/>
            <person name="Bunk B."/>
            <person name="Gescher J."/>
        </authorList>
    </citation>
    <scope>NUCLEOTIDE SEQUENCE [LARGE SCALE GENOMIC DNA]</scope>
    <source>
        <strain evidence="4">EA-1</strain>
    </source>
</reference>
<sequence length="328" mass="35772">MNPVRMAVLSGAHVHADTYVSTLRQLPGAELVGIWDHVLHRGRDLAERHGVLFEADLDRLLERCDGVVVAAENSRHYPVVLAALQAGKHVLCEKPLAGAASRARDLVARAQRLGRVLAVAFAVRFSPAAIRLKTLMNNGALGALVAAVGANCGKMPGGWFAQKGFGGGAIWDHAVHLIDLLRWMTGDEVKFVFARSATLFHPDIEVEDAAHLQLRFSRGWIAGLDPSWSRPASYPTWGGLQLRLVGEKGTAEMDAFSEFVKEYGEQGVHRRIYGDDPYICMVEAFVEAVRAGRMPPESPLAPAEDGWAVERVVEAAYRSARIGREVAL</sequence>
<organism evidence="3 4">
    <name type="scientific">Kyrpidia spormannii</name>
    <dbReference type="NCBI Taxonomy" id="2055160"/>
    <lineage>
        <taxon>Bacteria</taxon>
        <taxon>Bacillati</taxon>
        <taxon>Bacillota</taxon>
        <taxon>Bacilli</taxon>
        <taxon>Bacillales</taxon>
        <taxon>Alicyclobacillaceae</taxon>
        <taxon>Kyrpidia</taxon>
    </lineage>
</organism>
<protein>
    <submittedName>
        <fullName evidence="3">Gfo/Idh/MocA family oxidoreductase</fullName>
    </submittedName>
</protein>
<dbReference type="Gene3D" id="3.30.360.10">
    <property type="entry name" value="Dihydrodipicolinate Reductase, domain 2"/>
    <property type="match status" value="1"/>
</dbReference>
<proteinExistence type="predicted"/>
<dbReference type="InterPro" id="IPR051450">
    <property type="entry name" value="Gfo/Idh/MocA_Oxidoreductases"/>
</dbReference>
<dbReference type="SUPFAM" id="SSF55347">
    <property type="entry name" value="Glyceraldehyde-3-phosphate dehydrogenase-like, C-terminal domain"/>
    <property type="match status" value="1"/>
</dbReference>
<dbReference type="InterPro" id="IPR036291">
    <property type="entry name" value="NAD(P)-bd_dom_sf"/>
</dbReference>
<evidence type="ECO:0000259" key="2">
    <source>
        <dbReference type="Pfam" id="PF22725"/>
    </source>
</evidence>
<gene>
    <name evidence="3" type="ORF">CVV65_02505</name>
</gene>
<dbReference type="OrthoDB" id="2350336at2"/>
<dbReference type="Proteomes" id="UP000231932">
    <property type="component" value="Chromosome"/>
</dbReference>
<dbReference type="Pfam" id="PF22725">
    <property type="entry name" value="GFO_IDH_MocA_C3"/>
    <property type="match status" value="1"/>
</dbReference>
<dbReference type="SUPFAM" id="SSF51735">
    <property type="entry name" value="NAD(P)-binding Rossmann-fold domains"/>
    <property type="match status" value="1"/>
</dbReference>
<dbReference type="Pfam" id="PF01408">
    <property type="entry name" value="GFO_IDH_MocA"/>
    <property type="match status" value="1"/>
</dbReference>
<name>A0A2K8N5W5_9BACL</name>
<feature type="domain" description="Gfo/Idh/MocA-like oxidoreductase N-terminal" evidence="1">
    <location>
        <begin position="16"/>
        <end position="121"/>
    </location>
</feature>
<dbReference type="InterPro" id="IPR000683">
    <property type="entry name" value="Gfo/Idh/MocA-like_OxRdtase_N"/>
</dbReference>
<dbReference type="Gene3D" id="3.40.50.720">
    <property type="entry name" value="NAD(P)-binding Rossmann-like Domain"/>
    <property type="match status" value="1"/>
</dbReference>
<dbReference type="KEGG" id="kyr:CVV65_02505"/>
<feature type="domain" description="GFO/IDH/MocA-like oxidoreductase" evidence="2">
    <location>
        <begin position="131"/>
        <end position="252"/>
    </location>
</feature>
<dbReference type="InterPro" id="IPR055170">
    <property type="entry name" value="GFO_IDH_MocA-like_dom"/>
</dbReference>
<dbReference type="EMBL" id="CP024955">
    <property type="protein sequence ID" value="ATY83970.1"/>
    <property type="molecule type" value="Genomic_DNA"/>
</dbReference>
<accession>A0A2K8N5W5</accession>
<keyword evidence="4" id="KW-1185">Reference proteome</keyword>
<dbReference type="PANTHER" id="PTHR43377">
    <property type="entry name" value="BILIVERDIN REDUCTASE A"/>
    <property type="match status" value="1"/>
</dbReference>
<dbReference type="RefSeq" id="WP_100666805.1">
    <property type="nucleotide sequence ID" value="NZ_CP024955.1"/>
</dbReference>
<evidence type="ECO:0000259" key="1">
    <source>
        <dbReference type="Pfam" id="PF01408"/>
    </source>
</evidence>
<dbReference type="PANTHER" id="PTHR43377:SF1">
    <property type="entry name" value="BILIVERDIN REDUCTASE A"/>
    <property type="match status" value="1"/>
</dbReference>
<evidence type="ECO:0000313" key="3">
    <source>
        <dbReference type="EMBL" id="ATY83970.1"/>
    </source>
</evidence>
<dbReference type="AlphaFoldDB" id="A0A2K8N5W5"/>
<evidence type="ECO:0000313" key="4">
    <source>
        <dbReference type="Proteomes" id="UP000231932"/>
    </source>
</evidence>
<dbReference type="GO" id="GO:0000166">
    <property type="term" value="F:nucleotide binding"/>
    <property type="evidence" value="ECO:0007669"/>
    <property type="project" value="InterPro"/>
</dbReference>